<evidence type="ECO:0000256" key="5">
    <source>
        <dbReference type="ARBA" id="ARBA00022853"/>
    </source>
</evidence>
<comment type="function">
    <text evidence="12">Oxygenase that can act as both a histone lysine demethylase and a ribosomal histidine hydroxylase. Specifically demethylates 'Lys-4' (H3K4me) and 'Lys-36' (H3K36me) of histone H3, thereby playing a central role in histone code.</text>
</comment>
<dbReference type="GO" id="GO:0005730">
    <property type="term" value="C:nucleolus"/>
    <property type="evidence" value="ECO:0007669"/>
    <property type="project" value="TreeGrafter"/>
</dbReference>
<evidence type="ECO:0000256" key="12">
    <source>
        <dbReference type="ARBA" id="ARBA00025670"/>
    </source>
</evidence>
<keyword evidence="4 14" id="KW-0479">Metal-binding</keyword>
<feature type="compositionally biased region" description="Acidic residues" evidence="16">
    <location>
        <begin position="619"/>
        <end position="639"/>
    </location>
</feature>
<evidence type="ECO:0000256" key="13">
    <source>
        <dbReference type="ARBA" id="ARBA00047915"/>
    </source>
</evidence>
<dbReference type="GO" id="GO:0032453">
    <property type="term" value="F:histone H3K4 demethylase activity"/>
    <property type="evidence" value="ECO:0007669"/>
    <property type="project" value="TreeGrafter"/>
</dbReference>
<reference evidence="18" key="1">
    <citation type="submission" date="2022-01" db="EMBL/GenBank/DDBJ databases">
        <authorList>
            <person name="King R."/>
        </authorList>
    </citation>
    <scope>NUCLEOTIDE SEQUENCE</scope>
</reference>
<sequence>MFLSNNSPVSAFSVYKTNTKKKRKNKQTHRDSVPDPPSKKPKKTLVNVNNPDKISVAKDKVVVNKKNKNKEQKIEGAKKEKISHGTTFNTLSTPISIEKTENKKKLLENAESIKNKAKTKLKRQKPSFNGTNEMEYNILNGENDSEEVPTLIPIDTTDYGSENNSSIAKCISELNKTDPSPEGLKLFKWLISPLKPSAFFDKYWEKEPVLVQRNSSSYYSDILTTERLDSIFREFPLYYTKNVDVVSYENGVKEVHNEEGRVVASGLYDYYSNGCSIRVLNPHTYDQKVHILLSTLQEYFGTMVGANIYLTPPGSQGFAPHYDDIEAFVIQLEGRKHWKLYKPRGSDILARYSSPNLKYEDIGEPFMEETLNAGDMLYFPRGTIHEGRTDPDSHSFHITVSVYQHNSYADLLEHALPAALKKAALGNLNFRKGLPLNYLKHTGYVNKKIKSKERKHIVENVKKLMHSLTDYIDVDSAVDNLGRKFMYDSMPPVLSKQEVNFTSKYDGDFMKDGKILNRVEIAMDTEVRLLRYFCMRLVVEEDSPKIYYNTENAKYYHGEEEQFLIIDPSLIPCIEKLQRIYPKFIEVEKLTENNIAKAQLVADLWERGLLVTNGPLPPDSDDEEDTDEDEDVSSYEEIE</sequence>
<evidence type="ECO:0000259" key="17">
    <source>
        <dbReference type="PROSITE" id="PS51184"/>
    </source>
</evidence>
<dbReference type="Pfam" id="PF08007">
    <property type="entry name" value="JmjC_2"/>
    <property type="match status" value="1"/>
</dbReference>
<dbReference type="Gene3D" id="3.90.930.40">
    <property type="match status" value="1"/>
</dbReference>
<keyword evidence="11 14" id="KW-0539">Nucleus</keyword>
<dbReference type="GO" id="GO:0005506">
    <property type="term" value="F:iron ion binding"/>
    <property type="evidence" value="ECO:0007669"/>
    <property type="project" value="UniProtKB-UniRule"/>
</dbReference>
<dbReference type="EC" id="1.14.11.27" evidence="14"/>
<dbReference type="SUPFAM" id="SSF51197">
    <property type="entry name" value="Clavaminate synthase-like"/>
    <property type="match status" value="1"/>
</dbReference>
<protein>
    <recommendedName>
        <fullName evidence="14">Bifunctional lysine-specific demethylase and histidyl-hydroxylase</fullName>
        <ecNumber evidence="14">1.14.11.27</ecNumber>
    </recommendedName>
</protein>
<keyword evidence="15" id="KW-0175">Coiled coil</keyword>
<keyword evidence="6 14" id="KW-0223">Dioxygenase</keyword>
<dbReference type="InterPro" id="IPR049043">
    <property type="entry name" value="WHD_RIOX1"/>
</dbReference>
<evidence type="ECO:0000256" key="10">
    <source>
        <dbReference type="ARBA" id="ARBA00023163"/>
    </source>
</evidence>
<dbReference type="Gene3D" id="1.10.10.1500">
    <property type="entry name" value="JmjC domain-containing ribosomal oxygenase (ROX), dimer domain"/>
    <property type="match status" value="1"/>
</dbReference>
<dbReference type="PROSITE" id="PS51184">
    <property type="entry name" value="JMJC"/>
    <property type="match status" value="1"/>
</dbReference>
<feature type="compositionally biased region" description="Polar residues" evidence="16">
    <location>
        <begin position="1"/>
        <end position="10"/>
    </location>
</feature>
<dbReference type="FunFam" id="2.60.120.650:FF:000013">
    <property type="entry name" value="Ribosomal oxygenase 1"/>
    <property type="match status" value="1"/>
</dbReference>
<feature type="domain" description="JmjC" evidence="17">
    <location>
        <begin position="275"/>
        <end position="419"/>
    </location>
</feature>
<comment type="catalytic activity">
    <reaction evidence="13 14">
        <text>N(6),N(6)-dimethyl-L-lysyl(36)-[histone H3] + 2 2-oxoglutarate + 2 O2 = L-lysyl(36)-[histone H3] + 2 formaldehyde + 2 succinate + 2 CO2</text>
        <dbReference type="Rhea" id="RHEA:42032"/>
        <dbReference type="Rhea" id="RHEA-COMP:9785"/>
        <dbReference type="Rhea" id="RHEA-COMP:9787"/>
        <dbReference type="ChEBI" id="CHEBI:15379"/>
        <dbReference type="ChEBI" id="CHEBI:16526"/>
        <dbReference type="ChEBI" id="CHEBI:16810"/>
        <dbReference type="ChEBI" id="CHEBI:16842"/>
        <dbReference type="ChEBI" id="CHEBI:29969"/>
        <dbReference type="ChEBI" id="CHEBI:30031"/>
        <dbReference type="ChEBI" id="CHEBI:61976"/>
        <dbReference type="EC" id="1.14.11.27"/>
    </reaction>
</comment>
<evidence type="ECO:0000256" key="8">
    <source>
        <dbReference type="ARBA" id="ARBA00023004"/>
    </source>
</evidence>
<dbReference type="FunFam" id="3.90.930.40:FF:000001">
    <property type="entry name" value="ribosomal oxygenase 1 isoform X1"/>
    <property type="match status" value="1"/>
</dbReference>
<evidence type="ECO:0000256" key="9">
    <source>
        <dbReference type="ARBA" id="ARBA00023015"/>
    </source>
</evidence>
<feature type="compositionally biased region" description="Basic residues" evidence="16">
    <location>
        <begin position="18"/>
        <end position="27"/>
    </location>
</feature>
<dbReference type="InterPro" id="IPR039994">
    <property type="entry name" value="NO66-like"/>
</dbReference>
<name>A0A9P0CLE0_9CUCU</name>
<dbReference type="Gene3D" id="2.60.120.650">
    <property type="entry name" value="Cupin"/>
    <property type="match status" value="1"/>
</dbReference>
<comment type="subcellular location">
    <subcellularLocation>
        <location evidence="1 14">Nucleus</location>
    </subcellularLocation>
</comment>
<feature type="coiled-coil region" evidence="15">
    <location>
        <begin position="60"/>
        <end position="123"/>
    </location>
</feature>
<evidence type="ECO:0000256" key="7">
    <source>
        <dbReference type="ARBA" id="ARBA00023002"/>
    </source>
</evidence>
<comment type="cofactor">
    <cofactor evidence="14">
        <name>Fe(2+)</name>
        <dbReference type="ChEBI" id="CHEBI:29033"/>
    </cofactor>
    <text evidence="14">Binds 1 Fe(2+) ion per subunit.</text>
</comment>
<dbReference type="AlphaFoldDB" id="A0A9P0CLE0"/>
<evidence type="ECO:0000313" key="19">
    <source>
        <dbReference type="Proteomes" id="UP001153636"/>
    </source>
</evidence>
<dbReference type="InterPro" id="IPR003347">
    <property type="entry name" value="JmjC_dom"/>
</dbReference>
<evidence type="ECO:0000256" key="11">
    <source>
        <dbReference type="ARBA" id="ARBA00023242"/>
    </source>
</evidence>
<evidence type="ECO:0000256" key="1">
    <source>
        <dbReference type="ARBA" id="ARBA00004123"/>
    </source>
</evidence>
<comment type="similarity">
    <text evidence="2">Belongs to the ROX family. NO66 subfamily.</text>
</comment>
<evidence type="ECO:0000256" key="6">
    <source>
        <dbReference type="ARBA" id="ARBA00022964"/>
    </source>
</evidence>
<dbReference type="Proteomes" id="UP001153636">
    <property type="component" value="Chromosome 10"/>
</dbReference>
<proteinExistence type="inferred from homology"/>
<feature type="region of interest" description="Disordered" evidence="16">
    <location>
        <begin position="613"/>
        <end position="639"/>
    </location>
</feature>
<gene>
    <name evidence="18" type="ORF">PSYICH_LOCUS2054</name>
</gene>
<dbReference type="Pfam" id="PF21233">
    <property type="entry name" value="WHD_RIOX1"/>
    <property type="match status" value="1"/>
</dbReference>
<accession>A0A9P0CLE0</accession>
<dbReference type="PANTHER" id="PTHR13096">
    <property type="entry name" value="MINA53 MYC INDUCED NUCLEAR ANTIGEN"/>
    <property type="match status" value="1"/>
</dbReference>
<dbReference type="EMBL" id="OV651822">
    <property type="protein sequence ID" value="CAH1100787.1"/>
    <property type="molecule type" value="Genomic_DNA"/>
</dbReference>
<organism evidence="18 19">
    <name type="scientific">Psylliodes chrysocephalus</name>
    <dbReference type="NCBI Taxonomy" id="3402493"/>
    <lineage>
        <taxon>Eukaryota</taxon>
        <taxon>Metazoa</taxon>
        <taxon>Ecdysozoa</taxon>
        <taxon>Arthropoda</taxon>
        <taxon>Hexapoda</taxon>
        <taxon>Insecta</taxon>
        <taxon>Pterygota</taxon>
        <taxon>Neoptera</taxon>
        <taxon>Endopterygota</taxon>
        <taxon>Coleoptera</taxon>
        <taxon>Polyphaga</taxon>
        <taxon>Cucujiformia</taxon>
        <taxon>Chrysomeloidea</taxon>
        <taxon>Chrysomelidae</taxon>
        <taxon>Galerucinae</taxon>
        <taxon>Alticini</taxon>
        <taxon>Psylliodes</taxon>
    </lineage>
</organism>
<evidence type="ECO:0000256" key="15">
    <source>
        <dbReference type="SAM" id="Coils"/>
    </source>
</evidence>
<feature type="region of interest" description="Disordered" evidence="16">
    <location>
        <begin position="1"/>
        <end position="50"/>
    </location>
</feature>
<evidence type="ECO:0000256" key="14">
    <source>
        <dbReference type="RuleBase" id="RU366061"/>
    </source>
</evidence>
<dbReference type="GO" id="GO:0140680">
    <property type="term" value="F:histone H3K36me/H3K36me2 demethylase activity"/>
    <property type="evidence" value="ECO:0007669"/>
    <property type="project" value="UniProtKB-EC"/>
</dbReference>
<keyword evidence="8 14" id="KW-0408">Iron</keyword>
<keyword evidence="9 14" id="KW-0805">Transcription regulation</keyword>
<evidence type="ECO:0000256" key="4">
    <source>
        <dbReference type="ARBA" id="ARBA00022723"/>
    </source>
</evidence>
<evidence type="ECO:0000256" key="2">
    <source>
        <dbReference type="ARBA" id="ARBA00010309"/>
    </source>
</evidence>
<evidence type="ECO:0000256" key="3">
    <source>
        <dbReference type="ARBA" id="ARBA00022491"/>
    </source>
</evidence>
<dbReference type="OrthoDB" id="425950at2759"/>
<dbReference type="PANTHER" id="PTHR13096:SF8">
    <property type="entry name" value="RIBOSOMAL OXYGENASE 1"/>
    <property type="match status" value="1"/>
</dbReference>
<keyword evidence="3" id="KW-0678">Repressor</keyword>
<evidence type="ECO:0000256" key="16">
    <source>
        <dbReference type="SAM" id="MobiDB-lite"/>
    </source>
</evidence>
<evidence type="ECO:0000313" key="18">
    <source>
        <dbReference type="EMBL" id="CAH1100787.1"/>
    </source>
</evidence>
<keyword evidence="10 14" id="KW-0804">Transcription</keyword>
<keyword evidence="19" id="KW-1185">Reference proteome</keyword>
<keyword evidence="7 14" id="KW-0560">Oxidoreductase</keyword>
<keyword evidence="5" id="KW-0156">Chromatin regulator</keyword>